<gene>
    <name evidence="1" type="ORF">B0T11DRAFT_2826</name>
</gene>
<keyword evidence="2" id="KW-1185">Reference proteome</keyword>
<evidence type="ECO:0000313" key="2">
    <source>
        <dbReference type="Proteomes" id="UP000813385"/>
    </source>
</evidence>
<name>A0A8K0TR16_9PEZI</name>
<accession>A0A8K0TR16</accession>
<evidence type="ECO:0000313" key="1">
    <source>
        <dbReference type="EMBL" id="KAH7374714.1"/>
    </source>
</evidence>
<organism evidence="1 2">
    <name type="scientific">Plectosphaerella cucumerina</name>
    <dbReference type="NCBI Taxonomy" id="40658"/>
    <lineage>
        <taxon>Eukaryota</taxon>
        <taxon>Fungi</taxon>
        <taxon>Dikarya</taxon>
        <taxon>Ascomycota</taxon>
        <taxon>Pezizomycotina</taxon>
        <taxon>Sordariomycetes</taxon>
        <taxon>Hypocreomycetidae</taxon>
        <taxon>Glomerellales</taxon>
        <taxon>Plectosphaerellaceae</taxon>
        <taxon>Plectosphaerella</taxon>
    </lineage>
</organism>
<dbReference type="AlphaFoldDB" id="A0A8K0TR16"/>
<reference evidence="1" key="1">
    <citation type="journal article" date="2021" name="Nat. Commun.">
        <title>Genetic determinants of endophytism in the Arabidopsis root mycobiome.</title>
        <authorList>
            <person name="Mesny F."/>
            <person name="Miyauchi S."/>
            <person name="Thiergart T."/>
            <person name="Pickel B."/>
            <person name="Atanasova L."/>
            <person name="Karlsson M."/>
            <person name="Huettel B."/>
            <person name="Barry K.W."/>
            <person name="Haridas S."/>
            <person name="Chen C."/>
            <person name="Bauer D."/>
            <person name="Andreopoulos W."/>
            <person name="Pangilinan J."/>
            <person name="LaButti K."/>
            <person name="Riley R."/>
            <person name="Lipzen A."/>
            <person name="Clum A."/>
            <person name="Drula E."/>
            <person name="Henrissat B."/>
            <person name="Kohler A."/>
            <person name="Grigoriev I.V."/>
            <person name="Martin F.M."/>
            <person name="Hacquard S."/>
        </authorList>
    </citation>
    <scope>NUCLEOTIDE SEQUENCE</scope>
    <source>
        <strain evidence="1">MPI-CAGE-AT-0016</strain>
    </source>
</reference>
<dbReference type="Proteomes" id="UP000813385">
    <property type="component" value="Unassembled WGS sequence"/>
</dbReference>
<comment type="caution">
    <text evidence="1">The sequence shown here is derived from an EMBL/GenBank/DDBJ whole genome shotgun (WGS) entry which is preliminary data.</text>
</comment>
<dbReference type="EMBL" id="JAGPXD010000001">
    <property type="protein sequence ID" value="KAH7374714.1"/>
    <property type="molecule type" value="Genomic_DNA"/>
</dbReference>
<dbReference type="OrthoDB" id="4581301at2759"/>
<protein>
    <submittedName>
        <fullName evidence="1">Uncharacterized protein</fullName>
    </submittedName>
</protein>
<proteinExistence type="predicted"/>
<sequence length="402" mass="45043">MFRLPHHTTRTWASPPGFAAHLQAAHLHTTRPACLLLNTGLIKIKRKKNLKPLPLAENWEPFQISETLLDLDAYEAPGVRPFDATDAALQEEKWSAQDPGQKSRAKDLYLASRRFESAHSHYDRLSQRRHTSGKWRVSELDLIGAALFHPSDKASKISTDKAESDATPEEPPRAGLIARDLHEVLAKNGIPPLVEMGNMRMMEWLIERHKSTPPFTAEETRENVRHITGGADAPYLAWKRFIILLLNSGTDGCDLLTSYQDYVVDAFRAHYTNKGLIDLLVLIGHIRVRLEQEGIDIPGSFCQLGLAFATILNNHKAMESYLSIALVHQFKNVSPDPSLYDVHRLKAAVVMDHDGEVMVLETEECIRQMIMTQAARKGALISGPETDLYHGTGSESDKQPTL</sequence>